<evidence type="ECO:0000313" key="1">
    <source>
        <dbReference type="EMBL" id="WDH85320.1"/>
    </source>
</evidence>
<evidence type="ECO:0000313" key="2">
    <source>
        <dbReference type="EMBL" id="WDI05283.1"/>
    </source>
</evidence>
<protein>
    <submittedName>
        <fullName evidence="1">Uncharacterized protein</fullName>
    </submittedName>
</protein>
<sequence>MSIRFMKPLKSDIQLHTAKLDQEPILVFNSYELVGSGSIEEITEYSVKVRGNRYFKGVHTFKYAQ</sequence>
<dbReference type="Proteomes" id="UP001220962">
    <property type="component" value="Plasmid unnamed1"/>
</dbReference>
<keyword evidence="4" id="KW-1185">Reference proteome</keyword>
<keyword evidence="1" id="KW-0614">Plasmid</keyword>
<dbReference type="RefSeq" id="WP_249436123.1">
    <property type="nucleotide sequence ID" value="NZ_CP118102.1"/>
</dbReference>
<evidence type="ECO:0000313" key="4">
    <source>
        <dbReference type="Proteomes" id="UP001221519"/>
    </source>
</evidence>
<evidence type="ECO:0000313" key="3">
    <source>
        <dbReference type="Proteomes" id="UP001220962"/>
    </source>
</evidence>
<reference evidence="1 4" key="1">
    <citation type="submission" date="2023-02" db="EMBL/GenBank/DDBJ databases">
        <title>Pathogen: clinical or host-associated sample.</title>
        <authorList>
            <person name="Hergert J."/>
            <person name="Casey R."/>
            <person name="Wagner J."/>
            <person name="Young E.L."/>
            <person name="Oakeson K.F."/>
        </authorList>
    </citation>
    <scope>NUCLEOTIDE SEQUENCE</scope>
    <source>
        <strain evidence="2 4">2022CK-00829</strain>
        <strain evidence="1">2022CK-00830</strain>
        <plasmid evidence="1">unnamed1</plasmid>
        <plasmid evidence="2 4">unnamed2</plasmid>
    </source>
</reference>
<dbReference type="AlphaFoldDB" id="A0AAX3N983"/>
<accession>A0AAX3N983</accession>
<name>A0AAX3N983_9BACL</name>
<proteinExistence type="predicted"/>
<dbReference type="Proteomes" id="UP001221519">
    <property type="component" value="Plasmid unnamed2"/>
</dbReference>
<dbReference type="EMBL" id="CP118110">
    <property type="protein sequence ID" value="WDI05283.1"/>
    <property type="molecule type" value="Genomic_DNA"/>
</dbReference>
<geneLocation type="plasmid" evidence="1 3">
    <name>unnamed1</name>
</geneLocation>
<geneLocation type="plasmid" evidence="2 4">
    <name>unnamed2</name>
</geneLocation>
<dbReference type="EMBL" id="CP118102">
    <property type="protein sequence ID" value="WDH85320.1"/>
    <property type="molecule type" value="Genomic_DNA"/>
</dbReference>
<gene>
    <name evidence="1" type="ORF">PUW23_26145</name>
    <name evidence="2" type="ORF">PUW25_27060</name>
</gene>
<organism evidence="1 3">
    <name type="scientific">Paenibacillus urinalis</name>
    <dbReference type="NCBI Taxonomy" id="521520"/>
    <lineage>
        <taxon>Bacteria</taxon>
        <taxon>Bacillati</taxon>
        <taxon>Bacillota</taxon>
        <taxon>Bacilli</taxon>
        <taxon>Bacillales</taxon>
        <taxon>Paenibacillaceae</taxon>
        <taxon>Paenibacillus</taxon>
    </lineage>
</organism>